<keyword evidence="2" id="KW-1185">Reference proteome</keyword>
<dbReference type="EMBL" id="VFJE01000044">
    <property type="protein sequence ID" value="TPD73733.1"/>
    <property type="molecule type" value="Genomic_DNA"/>
</dbReference>
<organism evidence="1 2">
    <name type="scientific">Flavobacterium microcysteis</name>
    <dbReference type="NCBI Taxonomy" id="2596891"/>
    <lineage>
        <taxon>Bacteria</taxon>
        <taxon>Pseudomonadati</taxon>
        <taxon>Bacteroidota</taxon>
        <taxon>Flavobacteriia</taxon>
        <taxon>Flavobacteriales</taxon>
        <taxon>Flavobacteriaceae</taxon>
        <taxon>Flavobacterium</taxon>
    </lineage>
</organism>
<evidence type="ECO:0000313" key="2">
    <source>
        <dbReference type="Proteomes" id="UP000319175"/>
    </source>
</evidence>
<accession>A0A501QMB3</accession>
<gene>
    <name evidence="1" type="ORF">FJA49_00110</name>
</gene>
<dbReference type="RefSeq" id="WP_139997585.1">
    <property type="nucleotide sequence ID" value="NZ_VFJE01000044.1"/>
</dbReference>
<comment type="caution">
    <text evidence="1">The sequence shown here is derived from an EMBL/GenBank/DDBJ whole genome shotgun (WGS) entry which is preliminary data.</text>
</comment>
<dbReference type="AlphaFoldDB" id="A0A501QMB3"/>
<reference evidence="1 2" key="1">
    <citation type="submission" date="2019-06" db="EMBL/GenBank/DDBJ databases">
        <title>Flavobacterium sp. MaA-Y11 from geoumgang.</title>
        <authorList>
            <person name="Jeong S."/>
        </authorList>
    </citation>
    <scope>NUCLEOTIDE SEQUENCE [LARGE SCALE GENOMIC DNA]</scope>
    <source>
        <strain evidence="1 2">MaA-Y11</strain>
    </source>
</reference>
<dbReference type="OrthoDB" id="1309212at2"/>
<sequence length="284" mass="30190">MAKIANVEKVEDGAVYNGYDHLTAMEWCTPSFLSCSACVSASAVNGLVTITINLRTPFGNVGKSFNFNSNVSYTWQPFSRFKISVSITNFNEAGGVFSFDLGLQPCVDVPFMGWKCFNFSHHFSVPLKLNGIENDIDDSQFASIIALHSGNAFNASCGCDDKGSSLLQGDIYNNYLNSQAGFPTIPVTQCLPIPTVQCIPTVTSCITGISPICAAQQEANVGAGFPTIPVTQCLPIPTVQCIPTVTSCITGISPICAAQQEAKLGAGFPTIPVTQCFPIPTVKC</sequence>
<name>A0A501QMB3_9FLAO</name>
<protein>
    <submittedName>
        <fullName evidence="1">Uncharacterized protein</fullName>
    </submittedName>
</protein>
<evidence type="ECO:0000313" key="1">
    <source>
        <dbReference type="EMBL" id="TPD73733.1"/>
    </source>
</evidence>
<dbReference type="Proteomes" id="UP000319175">
    <property type="component" value="Unassembled WGS sequence"/>
</dbReference>
<proteinExistence type="predicted"/>
<feature type="non-terminal residue" evidence="1">
    <location>
        <position position="284"/>
    </location>
</feature>